<dbReference type="Proteomes" id="UP001234297">
    <property type="component" value="Chromosome 1"/>
</dbReference>
<evidence type="ECO:0000313" key="1">
    <source>
        <dbReference type="EMBL" id="KAJ8647186.1"/>
    </source>
</evidence>
<dbReference type="EMBL" id="CM056809">
    <property type="protein sequence ID" value="KAJ8647186.1"/>
    <property type="molecule type" value="Genomic_DNA"/>
</dbReference>
<accession>A0ACC2MN70</accession>
<organism evidence="1 2">
    <name type="scientific">Persea americana</name>
    <name type="common">Avocado</name>
    <dbReference type="NCBI Taxonomy" id="3435"/>
    <lineage>
        <taxon>Eukaryota</taxon>
        <taxon>Viridiplantae</taxon>
        <taxon>Streptophyta</taxon>
        <taxon>Embryophyta</taxon>
        <taxon>Tracheophyta</taxon>
        <taxon>Spermatophyta</taxon>
        <taxon>Magnoliopsida</taxon>
        <taxon>Magnoliidae</taxon>
        <taxon>Laurales</taxon>
        <taxon>Lauraceae</taxon>
        <taxon>Persea</taxon>
    </lineage>
</organism>
<gene>
    <name evidence="1" type="ORF">MRB53_000209</name>
</gene>
<proteinExistence type="predicted"/>
<keyword evidence="2" id="KW-1185">Reference proteome</keyword>
<name>A0ACC2MN70_PERAE</name>
<protein>
    <submittedName>
        <fullName evidence="1">Uncharacterized protein</fullName>
    </submittedName>
</protein>
<evidence type="ECO:0000313" key="2">
    <source>
        <dbReference type="Proteomes" id="UP001234297"/>
    </source>
</evidence>
<comment type="caution">
    <text evidence="1">The sequence shown here is derived from an EMBL/GenBank/DDBJ whole genome shotgun (WGS) entry which is preliminary data.</text>
</comment>
<reference evidence="1 2" key="1">
    <citation type="journal article" date="2022" name="Hortic Res">
        <title>A haplotype resolved chromosomal level avocado genome allows analysis of novel avocado genes.</title>
        <authorList>
            <person name="Nath O."/>
            <person name="Fletcher S.J."/>
            <person name="Hayward A."/>
            <person name="Shaw L.M."/>
            <person name="Masouleh A.K."/>
            <person name="Furtado A."/>
            <person name="Henry R.J."/>
            <person name="Mitter N."/>
        </authorList>
    </citation>
    <scope>NUCLEOTIDE SEQUENCE [LARGE SCALE GENOMIC DNA]</scope>
    <source>
        <strain evidence="2">cv. Hass</strain>
    </source>
</reference>
<sequence length="388" mass="42914">MGNLWIAHFDSSSSSPSSTRPSSPGIAKSTSNEGTHSGTGSAFSSSLDEVSPNVHILPTTPTLKIFSFAELKKATRNFRHDPVVWKEGFQRVFKGWIDEKAFAPTEAGSGMAIAVKKLIADGFHGRKENFQSEVNILGSLSHPNIVRLLGHCEEDKDILLVYEFMPRGTLEYHLRTFQPLSWSNRLKIAIGVARGLASLHCSERKIIHRDLKPCNVLIDSNYNAKICGFGRARNGPPEGENSHASTCVTGTIGYIAPELFPTTGDLYMKSDVYSFGVVLLEMLSGMRVLDANRPSVQQNLVDWAKPYLSDKRKVLSYVMDRRLEDQYPSKGAVLAAQLILTCLNSDPRKRPSMTEVVEALEQIHAIKHKAYAPSTKDLDSASRRPQSL</sequence>